<proteinExistence type="predicted"/>
<name>A0ABV1VL21_9ACTN</name>
<dbReference type="RefSeq" id="WP_350815182.1">
    <property type="nucleotide sequence ID" value="NZ_JBEPCV010000029.1"/>
</dbReference>
<accession>A0ABV1VL21</accession>
<evidence type="ECO:0000313" key="2">
    <source>
        <dbReference type="EMBL" id="MER6907191.1"/>
    </source>
</evidence>
<evidence type="ECO:0000256" key="1">
    <source>
        <dbReference type="SAM" id="MobiDB-lite"/>
    </source>
</evidence>
<gene>
    <name evidence="2" type="ORF">ABT322_26335</name>
</gene>
<dbReference type="EMBL" id="JBEPCV010000029">
    <property type="protein sequence ID" value="MER6907191.1"/>
    <property type="molecule type" value="Genomic_DNA"/>
</dbReference>
<reference evidence="2 3" key="1">
    <citation type="submission" date="2024-06" db="EMBL/GenBank/DDBJ databases">
        <title>The Natural Products Discovery Center: Release of the First 8490 Sequenced Strains for Exploring Actinobacteria Biosynthetic Diversity.</title>
        <authorList>
            <person name="Kalkreuter E."/>
            <person name="Kautsar S.A."/>
            <person name="Yang D."/>
            <person name="Bader C.D."/>
            <person name="Teijaro C.N."/>
            <person name="Fluegel L."/>
            <person name="Davis C.M."/>
            <person name="Simpson J.R."/>
            <person name="Lauterbach L."/>
            <person name="Steele A.D."/>
            <person name="Gui C."/>
            <person name="Meng S."/>
            <person name="Li G."/>
            <person name="Viehrig K."/>
            <person name="Ye F."/>
            <person name="Su P."/>
            <person name="Kiefer A.F."/>
            <person name="Nichols A."/>
            <person name="Cepeda A.J."/>
            <person name="Yan W."/>
            <person name="Fan B."/>
            <person name="Jiang Y."/>
            <person name="Adhikari A."/>
            <person name="Zheng C.-J."/>
            <person name="Schuster L."/>
            <person name="Cowan T.M."/>
            <person name="Smanski M.J."/>
            <person name="Chevrette M.G."/>
            <person name="De Carvalho L.P.S."/>
            <person name="Shen B."/>
        </authorList>
    </citation>
    <scope>NUCLEOTIDE SEQUENCE [LARGE SCALE GENOMIC DNA]</scope>
    <source>
        <strain evidence="2 3">NPDC000632</strain>
    </source>
</reference>
<evidence type="ECO:0000313" key="3">
    <source>
        <dbReference type="Proteomes" id="UP001490330"/>
    </source>
</evidence>
<feature type="compositionally biased region" description="Polar residues" evidence="1">
    <location>
        <begin position="1"/>
        <end position="13"/>
    </location>
</feature>
<feature type="region of interest" description="Disordered" evidence="1">
    <location>
        <begin position="1"/>
        <end position="22"/>
    </location>
</feature>
<dbReference type="Proteomes" id="UP001490330">
    <property type="component" value="Unassembled WGS sequence"/>
</dbReference>
<protein>
    <submittedName>
        <fullName evidence="2">Uncharacterized protein</fullName>
    </submittedName>
</protein>
<keyword evidence="3" id="KW-1185">Reference proteome</keyword>
<sequence length="60" mass="6382">MRCTPWTRSQTSGPGVAGGTRLDRAQHGHHVLAAVAERHRLLTAVSRELGPLLDAAATRA</sequence>
<comment type="caution">
    <text evidence="2">The sequence shown here is derived from an EMBL/GenBank/DDBJ whole genome shotgun (WGS) entry which is preliminary data.</text>
</comment>
<organism evidence="2 3">
    <name type="scientific">Streptomyces flaveolus</name>
    <dbReference type="NCBI Taxonomy" id="67297"/>
    <lineage>
        <taxon>Bacteria</taxon>
        <taxon>Bacillati</taxon>
        <taxon>Actinomycetota</taxon>
        <taxon>Actinomycetes</taxon>
        <taxon>Kitasatosporales</taxon>
        <taxon>Streptomycetaceae</taxon>
        <taxon>Streptomyces</taxon>
    </lineage>
</organism>